<comment type="caution">
    <text evidence="2">The sequence shown here is derived from an EMBL/GenBank/DDBJ whole genome shotgun (WGS) entry which is preliminary data.</text>
</comment>
<reference evidence="2" key="2">
    <citation type="submission" date="2021-04" db="EMBL/GenBank/DDBJ databases">
        <authorList>
            <person name="Gilroy R."/>
        </authorList>
    </citation>
    <scope>NUCLEOTIDE SEQUENCE</scope>
    <source>
        <strain evidence="2">2189</strain>
    </source>
</reference>
<feature type="domain" description="N-acetyltransferase" evidence="1">
    <location>
        <begin position="4"/>
        <end position="152"/>
    </location>
</feature>
<evidence type="ECO:0000313" key="2">
    <source>
        <dbReference type="EMBL" id="HIX50822.1"/>
    </source>
</evidence>
<protein>
    <submittedName>
        <fullName evidence="2">GNAT family N-acetyltransferase</fullName>
    </submittedName>
</protein>
<dbReference type="PANTHER" id="PTHR43451">
    <property type="entry name" value="ACETYLTRANSFERASE (GNAT) FAMILY PROTEIN"/>
    <property type="match status" value="1"/>
</dbReference>
<accession>A0A9D1W2T5</accession>
<evidence type="ECO:0000313" key="3">
    <source>
        <dbReference type="Proteomes" id="UP000886847"/>
    </source>
</evidence>
<dbReference type="EMBL" id="DXEW01000029">
    <property type="protein sequence ID" value="HIX50822.1"/>
    <property type="molecule type" value="Genomic_DNA"/>
</dbReference>
<organism evidence="2 3">
    <name type="scientific">Candidatus Borkfalkia faecavium</name>
    <dbReference type="NCBI Taxonomy" id="2838508"/>
    <lineage>
        <taxon>Bacteria</taxon>
        <taxon>Bacillati</taxon>
        <taxon>Bacillota</taxon>
        <taxon>Clostridia</taxon>
        <taxon>Christensenellales</taxon>
        <taxon>Christensenellaceae</taxon>
        <taxon>Candidatus Borkfalkia</taxon>
    </lineage>
</organism>
<dbReference type="Gene3D" id="3.40.630.30">
    <property type="match status" value="1"/>
</dbReference>
<sequence>MSMSEIYRAERRDAEDVCRIVRSTILQVYPRHYSQAVVDEFIKGNDPQTILSDIDRGCVYYIRCGVSAVGTVTVRSDLISRLYVLPLYQGRGFGEALLEFAESRVAQLYKKAWLEAVPSSESFYLRHGYTFEKQCSCTIGGEEFYWNELSRVLR</sequence>
<reference evidence="2" key="1">
    <citation type="journal article" date="2021" name="PeerJ">
        <title>Extensive microbial diversity within the chicken gut microbiome revealed by metagenomics and culture.</title>
        <authorList>
            <person name="Gilroy R."/>
            <person name="Ravi A."/>
            <person name="Getino M."/>
            <person name="Pursley I."/>
            <person name="Horton D.L."/>
            <person name="Alikhan N.F."/>
            <person name="Baker D."/>
            <person name="Gharbi K."/>
            <person name="Hall N."/>
            <person name="Watson M."/>
            <person name="Adriaenssens E.M."/>
            <person name="Foster-Nyarko E."/>
            <person name="Jarju S."/>
            <person name="Secka A."/>
            <person name="Antonio M."/>
            <person name="Oren A."/>
            <person name="Chaudhuri R.R."/>
            <person name="La Ragione R."/>
            <person name="Hildebrand F."/>
            <person name="Pallen M.J."/>
        </authorList>
    </citation>
    <scope>NUCLEOTIDE SEQUENCE</scope>
    <source>
        <strain evidence="2">2189</strain>
    </source>
</reference>
<gene>
    <name evidence="2" type="ORF">H9851_06015</name>
</gene>
<dbReference type="SUPFAM" id="SSF55729">
    <property type="entry name" value="Acyl-CoA N-acyltransferases (Nat)"/>
    <property type="match status" value="1"/>
</dbReference>
<dbReference type="AlphaFoldDB" id="A0A9D1W2T5"/>
<name>A0A9D1W2T5_9FIRM</name>
<dbReference type="InterPro" id="IPR052564">
    <property type="entry name" value="N-acetyltrans/Recomb-assoc"/>
</dbReference>
<proteinExistence type="predicted"/>
<dbReference type="CDD" id="cd04301">
    <property type="entry name" value="NAT_SF"/>
    <property type="match status" value="1"/>
</dbReference>
<dbReference type="PANTHER" id="PTHR43451:SF1">
    <property type="entry name" value="ACETYLTRANSFERASE"/>
    <property type="match status" value="1"/>
</dbReference>
<dbReference type="PROSITE" id="PS51186">
    <property type="entry name" value="GNAT"/>
    <property type="match status" value="1"/>
</dbReference>
<dbReference type="GO" id="GO:0016747">
    <property type="term" value="F:acyltransferase activity, transferring groups other than amino-acyl groups"/>
    <property type="evidence" value="ECO:0007669"/>
    <property type="project" value="InterPro"/>
</dbReference>
<dbReference type="Proteomes" id="UP000886847">
    <property type="component" value="Unassembled WGS sequence"/>
</dbReference>
<dbReference type="InterPro" id="IPR000182">
    <property type="entry name" value="GNAT_dom"/>
</dbReference>
<evidence type="ECO:0000259" key="1">
    <source>
        <dbReference type="PROSITE" id="PS51186"/>
    </source>
</evidence>
<dbReference type="Pfam" id="PF13508">
    <property type="entry name" value="Acetyltransf_7"/>
    <property type="match status" value="1"/>
</dbReference>
<dbReference type="InterPro" id="IPR016181">
    <property type="entry name" value="Acyl_CoA_acyltransferase"/>
</dbReference>